<keyword evidence="4" id="KW-1185">Reference proteome</keyword>
<gene>
    <name evidence="3" type="ORF">LPB137_10425</name>
</gene>
<evidence type="ECO:0000259" key="2">
    <source>
        <dbReference type="Pfam" id="PF02698"/>
    </source>
</evidence>
<proteinExistence type="predicted"/>
<dbReference type="Pfam" id="PF02698">
    <property type="entry name" value="DUF218"/>
    <property type="match status" value="1"/>
</dbReference>
<keyword evidence="1" id="KW-0472">Membrane</keyword>
<keyword evidence="1" id="KW-1133">Transmembrane helix</keyword>
<reference evidence="3 4" key="1">
    <citation type="submission" date="2017-01" db="EMBL/GenBank/DDBJ databases">
        <title>Genome sequencing of Arcobacter sp. LPB0137.</title>
        <authorList>
            <person name="Lee G.-W."/>
            <person name="Yi H."/>
        </authorList>
    </citation>
    <scope>NUCLEOTIDE SEQUENCE [LARGE SCALE GENOMIC DNA]</scope>
    <source>
        <strain evidence="3 4">LPB0137</strain>
    </source>
</reference>
<feature type="domain" description="DUF218" evidence="2">
    <location>
        <begin position="36"/>
        <end position="143"/>
    </location>
</feature>
<accession>A0A1P8KNV1</accession>
<name>A0A1P8KNV1_9BACT</name>
<dbReference type="STRING" id="1850254.LPB137_10425"/>
<evidence type="ECO:0000313" key="3">
    <source>
        <dbReference type="EMBL" id="APW66230.1"/>
    </source>
</evidence>
<protein>
    <recommendedName>
        <fullName evidence="2">DUF218 domain-containing protein</fullName>
    </recommendedName>
</protein>
<dbReference type="KEGG" id="alp:LPB137_10425"/>
<dbReference type="OrthoDB" id="9782395at2"/>
<sequence length="227" mass="26652">MSYKILTLGFFICIFVYLFTNLGNYLDISKDPIKSDIIVSLGGGKNLHRFNKSIQLYKENYSKQGILIITGGTKYSQQNNLSDNRIAHIKNTNQKINYIFNPYLKNTAEEILFIRNYLNENNLKSALLVTDSLYTRRISILSNLLIPKSDNLSINTAVTDLEWWNKSLFYENKIALLSAFMEFFKISYNYIAYGVFYKLDLLYLLEDIEEQYELKRTIHDFINKYKT</sequence>
<dbReference type="RefSeq" id="WP_076087755.1">
    <property type="nucleotide sequence ID" value="NZ_CP019070.1"/>
</dbReference>
<feature type="transmembrane region" description="Helical" evidence="1">
    <location>
        <begin position="6"/>
        <end position="26"/>
    </location>
</feature>
<dbReference type="Proteomes" id="UP000186074">
    <property type="component" value="Chromosome"/>
</dbReference>
<organism evidence="3 4">
    <name type="scientific">Poseidonibacter parvus</name>
    <dbReference type="NCBI Taxonomy" id="1850254"/>
    <lineage>
        <taxon>Bacteria</taxon>
        <taxon>Pseudomonadati</taxon>
        <taxon>Campylobacterota</taxon>
        <taxon>Epsilonproteobacteria</taxon>
        <taxon>Campylobacterales</taxon>
        <taxon>Arcobacteraceae</taxon>
        <taxon>Poseidonibacter</taxon>
    </lineage>
</organism>
<dbReference type="EMBL" id="CP019070">
    <property type="protein sequence ID" value="APW66230.1"/>
    <property type="molecule type" value="Genomic_DNA"/>
</dbReference>
<dbReference type="InterPro" id="IPR003848">
    <property type="entry name" value="DUF218"/>
</dbReference>
<keyword evidence="1" id="KW-0812">Transmembrane</keyword>
<dbReference type="AlphaFoldDB" id="A0A1P8KNV1"/>
<evidence type="ECO:0000313" key="4">
    <source>
        <dbReference type="Proteomes" id="UP000186074"/>
    </source>
</evidence>
<evidence type="ECO:0000256" key="1">
    <source>
        <dbReference type="SAM" id="Phobius"/>
    </source>
</evidence>